<reference evidence="4 5" key="1">
    <citation type="journal article" date="2014" name="PLoS Genet.">
        <title>Phylogenetically driven sequencing of extremely halophilic archaea reveals strategies for static and dynamic osmo-response.</title>
        <authorList>
            <person name="Becker E.A."/>
            <person name="Seitzer P.M."/>
            <person name="Tritt A."/>
            <person name="Larsen D."/>
            <person name="Krusor M."/>
            <person name="Yao A.I."/>
            <person name="Wu D."/>
            <person name="Madern D."/>
            <person name="Eisen J.A."/>
            <person name="Darling A.E."/>
            <person name="Facciotti M.T."/>
        </authorList>
    </citation>
    <scope>NUCLEOTIDE SEQUENCE [LARGE SCALE GENOMIC DNA]</scope>
    <source>
        <strain evidence="4 5">JCM 10990</strain>
    </source>
</reference>
<dbReference type="Pfam" id="PF08327">
    <property type="entry name" value="AHSA1"/>
    <property type="match status" value="1"/>
</dbReference>
<proteinExistence type="inferred from homology"/>
<accession>M0AGX3</accession>
<sequence length="175" mass="19625">MTDETTAESESEFDPSDYDTTIHRTFDAPRDRVFAAWTEPDQLEQWWGPTGFTVPNCEVDLRPGGTFRIDMEAPDGTVYPDEGVYRAIDEPSRLEYTSMAFHDEDGEPQLEVDTVVTFEERGGDETELVVEASVVRATPEIAEHIDGMAEGYDQSFEKLDALLADEPVDDRAVHG</sequence>
<dbReference type="InterPro" id="IPR013538">
    <property type="entry name" value="ASHA1/2-like_C"/>
</dbReference>
<dbReference type="Gene3D" id="3.30.530.20">
    <property type="match status" value="1"/>
</dbReference>
<feature type="region of interest" description="Disordered" evidence="2">
    <location>
        <begin position="1"/>
        <end position="22"/>
    </location>
</feature>
<dbReference type="EMBL" id="AOIN01000067">
    <property type="protein sequence ID" value="ELY97606.1"/>
    <property type="molecule type" value="Genomic_DNA"/>
</dbReference>
<evidence type="ECO:0000313" key="5">
    <source>
        <dbReference type="Proteomes" id="UP000011693"/>
    </source>
</evidence>
<dbReference type="STRING" id="1227492.C482_13324"/>
<feature type="domain" description="Activator of Hsp90 ATPase homologue 1/2-like C-terminal" evidence="3">
    <location>
        <begin position="27"/>
        <end position="163"/>
    </location>
</feature>
<evidence type="ECO:0000313" key="4">
    <source>
        <dbReference type="EMBL" id="ELY97606.1"/>
    </source>
</evidence>
<dbReference type="InterPro" id="IPR023393">
    <property type="entry name" value="START-like_dom_sf"/>
</dbReference>
<dbReference type="OrthoDB" id="165863at2157"/>
<dbReference type="CDD" id="cd07814">
    <property type="entry name" value="SRPBCC_CalC_Aha1-like"/>
    <property type="match status" value="1"/>
</dbReference>
<keyword evidence="5" id="KW-1185">Reference proteome</keyword>
<dbReference type="SUPFAM" id="SSF55961">
    <property type="entry name" value="Bet v1-like"/>
    <property type="match status" value="1"/>
</dbReference>
<comment type="caution">
    <text evidence="4">The sequence shown here is derived from an EMBL/GenBank/DDBJ whole genome shotgun (WGS) entry which is preliminary data.</text>
</comment>
<evidence type="ECO:0000256" key="1">
    <source>
        <dbReference type="ARBA" id="ARBA00006817"/>
    </source>
</evidence>
<feature type="compositionally biased region" description="Acidic residues" evidence="2">
    <location>
        <begin position="1"/>
        <end position="17"/>
    </location>
</feature>
<protein>
    <submittedName>
        <fullName evidence="4">Activator of Hsp90 ATPase 1 family protein</fullName>
    </submittedName>
</protein>
<organism evidence="4 5">
    <name type="scientific">Natrialba chahannaoensis JCM 10990</name>
    <dbReference type="NCBI Taxonomy" id="1227492"/>
    <lineage>
        <taxon>Archaea</taxon>
        <taxon>Methanobacteriati</taxon>
        <taxon>Methanobacteriota</taxon>
        <taxon>Stenosarchaea group</taxon>
        <taxon>Halobacteria</taxon>
        <taxon>Halobacteriales</taxon>
        <taxon>Natrialbaceae</taxon>
        <taxon>Natrialba</taxon>
    </lineage>
</organism>
<dbReference type="AlphaFoldDB" id="M0AGX3"/>
<evidence type="ECO:0000259" key="3">
    <source>
        <dbReference type="Pfam" id="PF08327"/>
    </source>
</evidence>
<comment type="similarity">
    <text evidence="1">Belongs to the AHA1 family.</text>
</comment>
<evidence type="ECO:0000256" key="2">
    <source>
        <dbReference type="SAM" id="MobiDB-lite"/>
    </source>
</evidence>
<gene>
    <name evidence="4" type="ORF">C482_13324</name>
</gene>
<name>M0AGX3_9EURY</name>
<dbReference type="Proteomes" id="UP000011693">
    <property type="component" value="Unassembled WGS sequence"/>
</dbReference>
<dbReference type="PATRIC" id="fig|1227492.4.peg.2642"/>
<dbReference type="RefSeq" id="WP_006168100.1">
    <property type="nucleotide sequence ID" value="NZ_AOIN01000067.1"/>
</dbReference>